<name>A0A5C8UK28_9MICO</name>
<feature type="region of interest" description="Disordered" evidence="1">
    <location>
        <begin position="127"/>
        <end position="152"/>
    </location>
</feature>
<dbReference type="EMBL" id="VRMG01000016">
    <property type="protein sequence ID" value="TXN28145.1"/>
    <property type="molecule type" value="Genomic_DNA"/>
</dbReference>
<gene>
    <name evidence="2" type="ORF">FVP33_18560</name>
</gene>
<dbReference type="Proteomes" id="UP000321379">
    <property type="component" value="Unassembled WGS sequence"/>
</dbReference>
<dbReference type="Pfam" id="PF05988">
    <property type="entry name" value="DUF899"/>
    <property type="match status" value="1"/>
</dbReference>
<reference evidence="2 3" key="1">
    <citation type="submission" date="2019-08" db="EMBL/GenBank/DDBJ databases">
        <title>Bacterial whole genome sequence for Glaciihabitans sp. CHu50b-6-2.</title>
        <authorList>
            <person name="Jin L."/>
        </authorList>
    </citation>
    <scope>NUCLEOTIDE SEQUENCE [LARGE SCALE GENOMIC DNA]</scope>
    <source>
        <strain evidence="2 3">CHu50b-6-2</strain>
    </source>
</reference>
<comment type="caution">
    <text evidence="2">The sequence shown here is derived from an EMBL/GenBank/DDBJ whole genome shotgun (WGS) entry which is preliminary data.</text>
</comment>
<feature type="region of interest" description="Disordered" evidence="1">
    <location>
        <begin position="47"/>
        <end position="81"/>
    </location>
</feature>
<dbReference type="InterPro" id="IPR010296">
    <property type="entry name" value="DUF899_thioredox"/>
</dbReference>
<proteinExistence type="predicted"/>
<evidence type="ECO:0000256" key="1">
    <source>
        <dbReference type="SAM" id="MobiDB-lite"/>
    </source>
</evidence>
<sequence>MSSRRCDVQRETSTQVCPCVRTVDLEDPRTTGNDDLARRCLVPPHAVFDKPQTGRAPAIQRARRSCQASRRPRPPRPAPRCSGIDWPIALRGHLLFDLRRTPPLKRFGRDGLRHWNAREINYPLRAESERRGPPGGVRRVRQKGTDAGERPPNLRCGGEHILTIGLLPVAREKLLAREKAHTREGDAIAAVRRELPMTEVDASAMLIGEGGPVSFLDVFDGRDQLIVYKHMWHEAGGIEGQCEGCTATIVDVHDVSYLNHRGVSFAVFCEGPWHEIAPFRAFMGYTLPWFSMAGVKDRAVGDGLLDDPGHIACYLRKGDRVFLTNETIGRGVEATMLQAHLLDLTAYGRKESWEVSPEGWPQDRTGSWWAKDGRPVPHWTRPGAAPVGATGGAPAGHCC</sequence>
<keyword evidence="3" id="KW-1185">Reference proteome</keyword>
<organism evidence="2 3">
    <name type="scientific">Lacisediminihabitans profunda</name>
    <dbReference type="NCBI Taxonomy" id="2594790"/>
    <lineage>
        <taxon>Bacteria</taxon>
        <taxon>Bacillati</taxon>
        <taxon>Actinomycetota</taxon>
        <taxon>Actinomycetes</taxon>
        <taxon>Micrococcales</taxon>
        <taxon>Microbacteriaceae</taxon>
        <taxon>Lacisediminihabitans</taxon>
    </lineage>
</organism>
<evidence type="ECO:0000313" key="2">
    <source>
        <dbReference type="EMBL" id="TXN28145.1"/>
    </source>
</evidence>
<dbReference type="AlphaFoldDB" id="A0A5C8UK28"/>
<accession>A0A5C8UK28</accession>
<evidence type="ECO:0000313" key="3">
    <source>
        <dbReference type="Proteomes" id="UP000321379"/>
    </source>
</evidence>
<protein>
    <submittedName>
        <fullName evidence="2">DUF899 domain-containing protein</fullName>
    </submittedName>
</protein>